<gene>
    <name evidence="8" type="primary">DTX43</name>
    <name evidence="8" type="ORF">SDJN03_12778</name>
</gene>
<dbReference type="GO" id="GO:0042910">
    <property type="term" value="F:xenobiotic transmembrane transporter activity"/>
    <property type="evidence" value="ECO:0007669"/>
    <property type="project" value="InterPro"/>
</dbReference>
<dbReference type="PANTHER" id="PTHR42893:SF11">
    <property type="entry name" value="PROTEIN DETOXIFICATION 43"/>
    <property type="match status" value="1"/>
</dbReference>
<dbReference type="GO" id="GO:0015297">
    <property type="term" value="F:antiporter activity"/>
    <property type="evidence" value="ECO:0007669"/>
    <property type="project" value="InterPro"/>
</dbReference>
<keyword evidence="9" id="KW-1185">Reference proteome</keyword>
<dbReference type="Proteomes" id="UP000685013">
    <property type="component" value="Chromosome 8"/>
</dbReference>
<evidence type="ECO:0000313" key="9">
    <source>
        <dbReference type="Proteomes" id="UP000685013"/>
    </source>
</evidence>
<dbReference type="PANTHER" id="PTHR42893">
    <property type="entry name" value="PROTEIN DETOXIFICATION 44, CHLOROPLASTIC-RELATED"/>
    <property type="match status" value="1"/>
</dbReference>
<feature type="transmembrane region" description="Helical" evidence="6">
    <location>
        <begin position="302"/>
        <end position="322"/>
    </location>
</feature>
<feature type="region of interest" description="Disordered" evidence="7">
    <location>
        <begin position="159"/>
        <end position="232"/>
    </location>
</feature>
<feature type="transmembrane region" description="Helical" evidence="6">
    <location>
        <begin position="401"/>
        <end position="424"/>
    </location>
</feature>
<evidence type="ECO:0000256" key="6">
    <source>
        <dbReference type="RuleBase" id="RU004914"/>
    </source>
</evidence>
<feature type="transmembrane region" description="Helical" evidence="6">
    <location>
        <begin position="444"/>
        <end position="463"/>
    </location>
</feature>
<evidence type="ECO:0000313" key="8">
    <source>
        <dbReference type="EMBL" id="KAG6593302.1"/>
    </source>
</evidence>
<feature type="compositionally biased region" description="Polar residues" evidence="7">
    <location>
        <begin position="183"/>
        <end position="197"/>
    </location>
</feature>
<keyword evidence="3 6" id="KW-0812">Transmembrane</keyword>
<proteinExistence type="inferred from homology"/>
<feature type="transmembrane region" description="Helical" evidence="6">
    <location>
        <begin position="483"/>
        <end position="504"/>
    </location>
</feature>
<feature type="compositionally biased region" description="Basic and acidic residues" evidence="7">
    <location>
        <begin position="202"/>
        <end position="216"/>
    </location>
</feature>
<name>A0AAV6N9H6_9ROSI</name>
<dbReference type="CDD" id="cd13136">
    <property type="entry name" value="MATE_DinF_like"/>
    <property type="match status" value="1"/>
</dbReference>
<dbReference type="EMBL" id="JAGKQH010000008">
    <property type="protein sequence ID" value="KAG6593302.1"/>
    <property type="molecule type" value="Genomic_DNA"/>
</dbReference>
<reference evidence="8 9" key="1">
    <citation type="journal article" date="2021" name="Hortic Res">
        <title>The domestication of Cucurbita argyrosperma as revealed by the genome of its wild relative.</title>
        <authorList>
            <person name="Barrera-Redondo J."/>
            <person name="Sanchez-de la Vega G."/>
            <person name="Aguirre-Liguori J.A."/>
            <person name="Castellanos-Morales G."/>
            <person name="Gutierrez-Guerrero Y.T."/>
            <person name="Aguirre-Dugua X."/>
            <person name="Aguirre-Planter E."/>
            <person name="Tenaillon M.I."/>
            <person name="Lira-Saade R."/>
            <person name="Eguiarte L.E."/>
        </authorList>
    </citation>
    <scope>NUCLEOTIDE SEQUENCE [LARGE SCALE GENOMIC DNA]</scope>
    <source>
        <strain evidence="8">JBR-2021</strain>
    </source>
</reference>
<feature type="transmembrane region" description="Helical" evidence="6">
    <location>
        <begin position="363"/>
        <end position="380"/>
    </location>
</feature>
<dbReference type="NCBIfam" id="TIGR00797">
    <property type="entry name" value="matE"/>
    <property type="match status" value="1"/>
</dbReference>
<evidence type="ECO:0000256" key="4">
    <source>
        <dbReference type="ARBA" id="ARBA00022989"/>
    </source>
</evidence>
<protein>
    <recommendedName>
        <fullName evidence="6">Protein DETOXIFICATION</fullName>
    </recommendedName>
    <alternativeName>
        <fullName evidence="6">Multidrug and toxic compound extrusion protein</fullName>
    </alternativeName>
</protein>
<comment type="similarity">
    <text evidence="2 6">Belongs to the multi antimicrobial extrusion (MATE) (TC 2.A.66.1) family.</text>
</comment>
<organism evidence="8 9">
    <name type="scientific">Cucurbita argyrosperma subsp. sororia</name>
    <dbReference type="NCBI Taxonomy" id="37648"/>
    <lineage>
        <taxon>Eukaryota</taxon>
        <taxon>Viridiplantae</taxon>
        <taxon>Streptophyta</taxon>
        <taxon>Embryophyta</taxon>
        <taxon>Tracheophyta</taxon>
        <taxon>Spermatophyta</taxon>
        <taxon>Magnoliopsida</taxon>
        <taxon>eudicotyledons</taxon>
        <taxon>Gunneridae</taxon>
        <taxon>Pentapetalae</taxon>
        <taxon>rosids</taxon>
        <taxon>fabids</taxon>
        <taxon>Cucurbitales</taxon>
        <taxon>Cucurbitaceae</taxon>
        <taxon>Cucurbiteae</taxon>
        <taxon>Cucurbita</taxon>
    </lineage>
</organism>
<dbReference type="GO" id="GO:0016020">
    <property type="term" value="C:membrane"/>
    <property type="evidence" value="ECO:0007669"/>
    <property type="project" value="UniProtKB-SubCell"/>
</dbReference>
<feature type="transmembrane region" description="Helical" evidence="6">
    <location>
        <begin position="334"/>
        <end position="357"/>
    </location>
</feature>
<keyword evidence="5 6" id="KW-0472">Membrane</keyword>
<accession>A0AAV6N9H6</accession>
<comment type="caution">
    <text evidence="6">Lacks conserved residue(s) required for the propagation of feature annotation.</text>
</comment>
<comment type="caution">
    <text evidence="8">The sequence shown here is derived from an EMBL/GenBank/DDBJ whole genome shotgun (WGS) entry which is preliminary data.</text>
</comment>
<dbReference type="AlphaFoldDB" id="A0AAV6N9H6"/>
<dbReference type="InterPro" id="IPR044644">
    <property type="entry name" value="DinF-like"/>
</dbReference>
<evidence type="ECO:0000256" key="5">
    <source>
        <dbReference type="ARBA" id="ARBA00023136"/>
    </source>
</evidence>
<dbReference type="Pfam" id="PF01554">
    <property type="entry name" value="MatE"/>
    <property type="match status" value="2"/>
</dbReference>
<evidence type="ECO:0000256" key="1">
    <source>
        <dbReference type="ARBA" id="ARBA00004141"/>
    </source>
</evidence>
<feature type="non-terminal residue" evidence="8">
    <location>
        <position position="1"/>
    </location>
</feature>
<comment type="subcellular location">
    <subcellularLocation>
        <location evidence="1">Membrane</location>
        <topology evidence="1">Multi-pass membrane protein</topology>
    </subcellularLocation>
</comment>
<feature type="transmembrane region" description="Helical" evidence="6">
    <location>
        <begin position="254"/>
        <end position="282"/>
    </location>
</feature>
<evidence type="ECO:0000256" key="2">
    <source>
        <dbReference type="ARBA" id="ARBA00010199"/>
    </source>
</evidence>
<keyword evidence="4 6" id="KW-1133">Transmembrane helix</keyword>
<evidence type="ECO:0000256" key="3">
    <source>
        <dbReference type="ARBA" id="ARBA00022692"/>
    </source>
</evidence>
<sequence>MKSLQSRIKTPYFEIFYSGIGIQQPQFSTTILQNQNQNLSLTTRGIKPKMPVNVFFKDARRVFKFDTIGREILEIALPAALAVAADPVASLIDTAFVGHLGPVELAAVGVSIAIFNQASRITIFPLVSITTSFVAEEDAISQAATKAAKGDKGKCLADDHSVKVNVPEEHEREDSEKLAAKQDSVNMNHEPTKNIVSIEQGAGKENKESSSTKEGTEETGPGNNGALQDLGTESGANVIKSTAAKSKKKEKKQIASASTALIFGSILGLMQAIFLVFGAKSLLNLMGVKDNSPMLAPAHKYLTLRSIGAPAVLLSLAMQGIFRGFKDTRTPLYVIVLGYTVNIILDPILIFVCRWGVKGAAAAHVLSQYFIVLVLFWRLVQKVNLMPPSLKDLQFGRFLKNGGLLLARVIAVTFCVTLAAALAARLGPIPMAAFQTCLQVWMTSSLLSDGLAVAGQAILASAFAEKNYEKATATATRVLQMSFILGVGLAIFVGIGTFFGAGIFSKDIHVQYLIHLGIPFIAATQPINSLAFVFDGVNFGASDFAYSAYSLVSSSGSSSTCLRKLLDRYSVCSSYASGSGVYCERCISVSSLQEQWLHRDLVCFNHLHVSAYVCGHLEVFF</sequence>
<dbReference type="InterPro" id="IPR002528">
    <property type="entry name" value="MATE_fam"/>
</dbReference>
<dbReference type="GO" id="GO:0015137">
    <property type="term" value="F:citrate transmembrane transporter activity"/>
    <property type="evidence" value="ECO:0007669"/>
    <property type="project" value="TreeGrafter"/>
</dbReference>
<evidence type="ECO:0000256" key="7">
    <source>
        <dbReference type="SAM" id="MobiDB-lite"/>
    </source>
</evidence>
<feature type="compositionally biased region" description="Basic and acidic residues" evidence="7">
    <location>
        <begin position="159"/>
        <end position="180"/>
    </location>
</feature>